<reference evidence="1 2" key="1">
    <citation type="submission" date="2019-10" db="EMBL/GenBank/DDBJ databases">
        <title>Nocardia macrotermitis sp. nov. and Nocardia aurantia sp. nov., isolated from the gut of fungus growing-termite Macrotermes natalensis.</title>
        <authorList>
            <person name="Benndorf R."/>
            <person name="Schwitalla J."/>
            <person name="Martin K."/>
            <person name="De Beer W."/>
            <person name="Kaster A.-K."/>
            <person name="Vollmers J."/>
            <person name="Poulsen M."/>
            <person name="Beemelmanns C."/>
        </authorList>
    </citation>
    <scope>NUCLEOTIDE SEQUENCE [LARGE SCALE GENOMIC DNA]</scope>
    <source>
        <strain evidence="1 2">RB56</strain>
    </source>
</reference>
<evidence type="ECO:0000313" key="2">
    <source>
        <dbReference type="Proteomes" id="UP000431401"/>
    </source>
</evidence>
<dbReference type="Proteomes" id="UP000431401">
    <property type="component" value="Unassembled WGS sequence"/>
</dbReference>
<accession>A0A7K0DMG4</accession>
<dbReference type="AlphaFoldDB" id="A0A7K0DMG4"/>
<gene>
    <name evidence="1" type="ORF">NRB56_15740</name>
</gene>
<name>A0A7K0DMG4_9NOCA</name>
<organism evidence="1 2">
    <name type="scientific">Nocardia aurantia</name>
    <dbReference type="NCBI Taxonomy" id="2585199"/>
    <lineage>
        <taxon>Bacteria</taxon>
        <taxon>Bacillati</taxon>
        <taxon>Actinomycetota</taxon>
        <taxon>Actinomycetes</taxon>
        <taxon>Mycobacteriales</taxon>
        <taxon>Nocardiaceae</taxon>
        <taxon>Nocardia</taxon>
    </lineage>
</organism>
<proteinExistence type="predicted"/>
<sequence length="34" mass="3827">MKKILVRKPGTVRLTSAAYCYCNCSCKITEDAMQ</sequence>
<evidence type="ECO:0000313" key="1">
    <source>
        <dbReference type="EMBL" id="MQY26014.1"/>
    </source>
</evidence>
<protein>
    <submittedName>
        <fullName evidence="1">Uncharacterized protein</fullName>
    </submittedName>
</protein>
<keyword evidence="2" id="KW-1185">Reference proteome</keyword>
<dbReference type="EMBL" id="WEGI01000003">
    <property type="protein sequence ID" value="MQY26014.1"/>
    <property type="molecule type" value="Genomic_DNA"/>
</dbReference>
<comment type="caution">
    <text evidence="1">The sequence shown here is derived from an EMBL/GenBank/DDBJ whole genome shotgun (WGS) entry which is preliminary data.</text>
</comment>